<accession>A0A9X4M9D2</accession>
<organism evidence="2 3">
    <name type="scientific">Pseudanabaena catenata USMAC16</name>
    <dbReference type="NCBI Taxonomy" id="1855837"/>
    <lineage>
        <taxon>Bacteria</taxon>
        <taxon>Bacillati</taxon>
        <taxon>Cyanobacteriota</taxon>
        <taxon>Cyanophyceae</taxon>
        <taxon>Pseudanabaenales</taxon>
        <taxon>Pseudanabaenaceae</taxon>
        <taxon>Pseudanabaena</taxon>
    </lineage>
</organism>
<protein>
    <submittedName>
        <fullName evidence="2">Uncharacterized protein</fullName>
    </submittedName>
</protein>
<dbReference type="AlphaFoldDB" id="A0A9X4M9D2"/>
<dbReference type="EMBL" id="VBTY01000095">
    <property type="protein sequence ID" value="MDG3495349.1"/>
    <property type="molecule type" value="Genomic_DNA"/>
</dbReference>
<dbReference type="RefSeq" id="WP_009627470.1">
    <property type="nucleotide sequence ID" value="NZ_VBTY01000095.1"/>
</dbReference>
<evidence type="ECO:0000313" key="3">
    <source>
        <dbReference type="Proteomes" id="UP001152872"/>
    </source>
</evidence>
<gene>
    <name evidence="2" type="ORF">FEV09_12335</name>
</gene>
<evidence type="ECO:0000256" key="1">
    <source>
        <dbReference type="SAM" id="Phobius"/>
    </source>
</evidence>
<keyword evidence="1" id="KW-1133">Transmembrane helix</keyword>
<feature type="transmembrane region" description="Helical" evidence="1">
    <location>
        <begin position="50"/>
        <end position="70"/>
    </location>
</feature>
<evidence type="ECO:0000313" key="2">
    <source>
        <dbReference type="EMBL" id="MDG3495349.1"/>
    </source>
</evidence>
<keyword evidence="1" id="KW-0472">Membrane</keyword>
<proteinExistence type="predicted"/>
<keyword evidence="1" id="KW-0812">Transmembrane</keyword>
<sequence>MFYQNCLPVHSRFLIADAWLCIDLSRFVSWLCDGLAFGAEMTFLRFSYRYYAGNGFQGFYAFVFFYLFFAEGSQMMSRLKAV</sequence>
<dbReference type="Proteomes" id="UP001152872">
    <property type="component" value="Unassembled WGS sequence"/>
</dbReference>
<comment type="caution">
    <text evidence="2">The sequence shown here is derived from an EMBL/GenBank/DDBJ whole genome shotgun (WGS) entry which is preliminary data.</text>
</comment>
<keyword evidence="3" id="KW-1185">Reference proteome</keyword>
<name>A0A9X4M9D2_9CYAN</name>
<reference evidence="2" key="1">
    <citation type="submission" date="2019-05" db="EMBL/GenBank/DDBJ databases">
        <title>Whole genome sequencing of Pseudanabaena catenata USMAC16.</title>
        <authorList>
            <person name="Khan Z."/>
            <person name="Omar W.M."/>
            <person name="Convey P."/>
            <person name="Merican F."/>
            <person name="Najimudin N."/>
        </authorList>
    </citation>
    <scope>NUCLEOTIDE SEQUENCE</scope>
    <source>
        <strain evidence="2">USMAC16</strain>
    </source>
</reference>